<name>A0A9N8VQ41_9GLOM</name>
<protein>
    <submittedName>
        <fullName evidence="2">12085_t:CDS:1</fullName>
    </submittedName>
</protein>
<feature type="compositionally biased region" description="Polar residues" evidence="1">
    <location>
        <begin position="7"/>
        <end position="23"/>
    </location>
</feature>
<feature type="region of interest" description="Disordered" evidence="1">
    <location>
        <begin position="1"/>
        <end position="23"/>
    </location>
</feature>
<organism evidence="2 3">
    <name type="scientific">Ambispora gerdemannii</name>
    <dbReference type="NCBI Taxonomy" id="144530"/>
    <lineage>
        <taxon>Eukaryota</taxon>
        <taxon>Fungi</taxon>
        <taxon>Fungi incertae sedis</taxon>
        <taxon>Mucoromycota</taxon>
        <taxon>Glomeromycotina</taxon>
        <taxon>Glomeromycetes</taxon>
        <taxon>Archaeosporales</taxon>
        <taxon>Ambisporaceae</taxon>
        <taxon>Ambispora</taxon>
    </lineage>
</organism>
<evidence type="ECO:0000313" key="2">
    <source>
        <dbReference type="EMBL" id="CAG8462804.1"/>
    </source>
</evidence>
<dbReference type="EMBL" id="CAJVPL010000192">
    <property type="protein sequence ID" value="CAG8462804.1"/>
    <property type="molecule type" value="Genomic_DNA"/>
</dbReference>
<proteinExistence type="predicted"/>
<dbReference type="Proteomes" id="UP000789831">
    <property type="component" value="Unassembled WGS sequence"/>
</dbReference>
<evidence type="ECO:0000313" key="3">
    <source>
        <dbReference type="Proteomes" id="UP000789831"/>
    </source>
</evidence>
<reference evidence="2" key="1">
    <citation type="submission" date="2021-06" db="EMBL/GenBank/DDBJ databases">
        <authorList>
            <person name="Kallberg Y."/>
            <person name="Tangrot J."/>
            <person name="Rosling A."/>
        </authorList>
    </citation>
    <scope>NUCLEOTIDE SEQUENCE</scope>
    <source>
        <strain evidence="2">MT106</strain>
    </source>
</reference>
<evidence type="ECO:0000256" key="1">
    <source>
        <dbReference type="SAM" id="MobiDB-lite"/>
    </source>
</evidence>
<dbReference type="AlphaFoldDB" id="A0A9N8VQ41"/>
<accession>A0A9N8VQ41</accession>
<comment type="caution">
    <text evidence="2">The sequence shown here is derived from an EMBL/GenBank/DDBJ whole genome shotgun (WGS) entry which is preliminary data.</text>
</comment>
<dbReference type="OrthoDB" id="2356344at2759"/>
<sequence length="118" mass="13324">MTDHGSDSASAITMTEHSSDSASAISWKVIESAQIKIIKDAFRLRYKKDSKLISEYAGYVKNLRQEEKPDEYIKSTAIMLFQMRKHIIKNGKISKMVPSRPMTEAEIDEAIDNVLADS</sequence>
<keyword evidence="3" id="KW-1185">Reference proteome</keyword>
<gene>
    <name evidence="2" type="ORF">AGERDE_LOCUS2342</name>
</gene>